<sequence length="107" mass="12174">MTEDELRDLVLERLHDDATAFRSLIRDLAVAYPEISARTLETALLTAAREMDAAIRRGGSPTDEAQTARRLAILLSMDIDRARSDAPVTLGDLRDWWTRNDDFFLRL</sequence>
<name>A0A1H7MWM9_9RHOB</name>
<reference evidence="1 2" key="1">
    <citation type="submission" date="2016-10" db="EMBL/GenBank/DDBJ databases">
        <authorList>
            <person name="de Groot N.N."/>
        </authorList>
    </citation>
    <scope>NUCLEOTIDE SEQUENCE [LARGE SCALE GENOMIC DNA]</scope>
    <source>
        <strain evidence="1 2">DSM 14858</strain>
    </source>
</reference>
<evidence type="ECO:0000313" key="2">
    <source>
        <dbReference type="Proteomes" id="UP000199283"/>
    </source>
</evidence>
<keyword evidence="2" id="KW-1185">Reference proteome</keyword>
<dbReference type="STRING" id="188906.SAMN04488526_2088"/>
<dbReference type="Proteomes" id="UP000199283">
    <property type="component" value="Unassembled WGS sequence"/>
</dbReference>
<dbReference type="RefSeq" id="WP_092762494.1">
    <property type="nucleotide sequence ID" value="NZ_FNZQ01000003.1"/>
</dbReference>
<evidence type="ECO:0000313" key="1">
    <source>
        <dbReference type="EMBL" id="SEL15491.1"/>
    </source>
</evidence>
<gene>
    <name evidence="1" type="ORF">SAMN04488526_2088</name>
</gene>
<accession>A0A1H7MWM9</accession>
<dbReference type="OrthoDB" id="7659374at2"/>
<dbReference type="EMBL" id="FNZQ01000003">
    <property type="protein sequence ID" value="SEL15491.1"/>
    <property type="molecule type" value="Genomic_DNA"/>
</dbReference>
<dbReference type="AlphaFoldDB" id="A0A1H7MWM9"/>
<protein>
    <submittedName>
        <fullName evidence="1">Uncharacterized protein</fullName>
    </submittedName>
</protein>
<organism evidence="1 2">
    <name type="scientific">Jannaschia helgolandensis</name>
    <dbReference type="NCBI Taxonomy" id="188906"/>
    <lineage>
        <taxon>Bacteria</taxon>
        <taxon>Pseudomonadati</taxon>
        <taxon>Pseudomonadota</taxon>
        <taxon>Alphaproteobacteria</taxon>
        <taxon>Rhodobacterales</taxon>
        <taxon>Roseobacteraceae</taxon>
        <taxon>Jannaschia</taxon>
    </lineage>
</organism>
<proteinExistence type="predicted"/>